<feature type="transmembrane region" description="Helical" evidence="6">
    <location>
        <begin position="245"/>
        <end position="267"/>
    </location>
</feature>
<evidence type="ECO:0000256" key="6">
    <source>
        <dbReference type="SAM" id="Phobius"/>
    </source>
</evidence>
<evidence type="ECO:0000256" key="2">
    <source>
        <dbReference type="ARBA" id="ARBA00022692"/>
    </source>
</evidence>
<dbReference type="PANTHER" id="PTHR43341:SF20">
    <property type="entry name" value="AAT FAMILY AMINO ACID TRANSPORTER"/>
    <property type="match status" value="1"/>
</dbReference>
<organism evidence="8 9">
    <name type="scientific">Rhodotorula toruloides (strain NP11)</name>
    <name type="common">Yeast</name>
    <name type="synonym">Rhodosporidium toruloides</name>
    <dbReference type="NCBI Taxonomy" id="1130832"/>
    <lineage>
        <taxon>Eukaryota</taxon>
        <taxon>Fungi</taxon>
        <taxon>Dikarya</taxon>
        <taxon>Basidiomycota</taxon>
        <taxon>Pucciniomycotina</taxon>
        <taxon>Microbotryomycetes</taxon>
        <taxon>Sporidiobolales</taxon>
        <taxon>Sporidiobolaceae</taxon>
        <taxon>Rhodotorula</taxon>
    </lineage>
</organism>
<keyword evidence="3 6" id="KW-1133">Transmembrane helix</keyword>
<dbReference type="RefSeq" id="XP_016274161.1">
    <property type="nucleotide sequence ID" value="XM_016421568.1"/>
</dbReference>
<comment type="subcellular location">
    <subcellularLocation>
        <location evidence="1">Membrane</location>
        <topology evidence="1">Multi-pass membrane protein</topology>
    </subcellularLocation>
</comment>
<evidence type="ECO:0000313" key="9">
    <source>
        <dbReference type="Proteomes" id="UP000016926"/>
    </source>
</evidence>
<gene>
    <name evidence="8" type="ORF">RHTO_07913</name>
</gene>
<evidence type="ECO:0000259" key="7">
    <source>
        <dbReference type="Pfam" id="PF00324"/>
    </source>
</evidence>
<evidence type="ECO:0000313" key="8">
    <source>
        <dbReference type="EMBL" id="EMS23042.1"/>
    </source>
</evidence>
<feature type="region of interest" description="Disordered" evidence="5">
    <location>
        <begin position="28"/>
        <end position="53"/>
    </location>
</feature>
<dbReference type="PANTHER" id="PTHR43341">
    <property type="entry name" value="AMINO ACID PERMEASE"/>
    <property type="match status" value="1"/>
</dbReference>
<dbReference type="InterPro" id="IPR050524">
    <property type="entry name" value="APC_YAT"/>
</dbReference>
<feature type="transmembrane region" description="Helical" evidence="6">
    <location>
        <begin position="174"/>
        <end position="195"/>
    </location>
</feature>
<sequence length="552" mass="59365">MAPAAAHTSLPFVDVVSYPPPARLSLPTTSAPSFRSSAPSHARSSATGEELKDKEGRPLVDFRMITEGSQQGLRRQLRARHIALISIGGVIGTGLFLGTAQSLAIGGPLSLLLSYIVMGVLVWAMMTALYALSSHPAFGLACGWAYCANWLLVMPAELSAAATLIGFWSNANPAGWIAICYVLVVLINLGGTRVYGELEFWFASIKIVTIVGLLILSIVITAGGVPGTEPIGFAYYRDPGPFQQFLGISGPVGRFAGFIAVLTRAAYAYMGSEIVSIAAGEARNPSRSLPQAIRRIIFRIGLFYVAGAFAIGLIVAANDPALSRHDGTALSSPFVVLPSIINAALLTSATSAASSGLYTASRCLYGLSVNSLLPPAFARLNSYGLPWVSVLTASAFGLLSFMSAGSRHAAVVFSWLSNFCSVGGIVTWAAICYCYIRWYHAAKAQDIPRNFFPYQAPFQPYSAYIALAGFLLVLLIQGFYLCIDGQWNASDFVTRYLMILLFPLTYLGGRLWLRCETLSLLEIDFFSGSRDNDETPVEKPRTPLKRFLKALV</sequence>
<feature type="transmembrane region" description="Helical" evidence="6">
    <location>
        <begin position="82"/>
        <end position="106"/>
    </location>
</feature>
<feature type="transmembrane region" description="Helical" evidence="6">
    <location>
        <begin position="144"/>
        <end position="168"/>
    </location>
</feature>
<feature type="transmembrane region" description="Helical" evidence="6">
    <location>
        <begin position="461"/>
        <end position="481"/>
    </location>
</feature>
<dbReference type="InterPro" id="IPR004841">
    <property type="entry name" value="AA-permease/SLC12A_dom"/>
</dbReference>
<keyword evidence="2 6" id="KW-0812">Transmembrane</keyword>
<dbReference type="eggNOG" id="KOG1286">
    <property type="taxonomic scope" value="Eukaryota"/>
</dbReference>
<feature type="transmembrane region" description="Helical" evidence="6">
    <location>
        <begin position="380"/>
        <end position="403"/>
    </location>
</feature>
<dbReference type="HOGENOM" id="CLU_007946_12_1_1"/>
<feature type="transmembrane region" description="Helical" evidence="6">
    <location>
        <begin position="207"/>
        <end position="225"/>
    </location>
</feature>
<dbReference type="Pfam" id="PF00324">
    <property type="entry name" value="AA_permease"/>
    <property type="match status" value="1"/>
</dbReference>
<evidence type="ECO:0000256" key="1">
    <source>
        <dbReference type="ARBA" id="ARBA00004141"/>
    </source>
</evidence>
<dbReference type="EMBL" id="KB722649">
    <property type="protein sequence ID" value="EMS23042.1"/>
    <property type="molecule type" value="Genomic_DNA"/>
</dbReference>
<feature type="transmembrane region" description="Helical" evidence="6">
    <location>
        <begin position="493"/>
        <end position="513"/>
    </location>
</feature>
<name>M7WR57_RHOT1</name>
<protein>
    <submittedName>
        <fullName evidence="8">Amino acid transmembrane transporter</fullName>
    </submittedName>
</protein>
<dbReference type="Gene3D" id="1.20.1740.10">
    <property type="entry name" value="Amino acid/polyamine transporter I"/>
    <property type="match status" value="1"/>
</dbReference>
<reference evidence="8 9" key="1">
    <citation type="journal article" date="2012" name="Nat. Commun.">
        <title>A multi-omic map of the lipid-producing yeast Rhodosporidium toruloides.</title>
        <authorList>
            <person name="Zhu Z."/>
            <person name="Zhang S."/>
            <person name="Liu H."/>
            <person name="Shen H."/>
            <person name="Lin X."/>
            <person name="Yang F."/>
            <person name="Zhou Y.J."/>
            <person name="Jin G."/>
            <person name="Ye M."/>
            <person name="Zou H."/>
            <person name="Zou H."/>
            <person name="Zhao Z.K."/>
        </authorList>
    </citation>
    <scope>NUCLEOTIDE SEQUENCE [LARGE SCALE GENOMIC DNA]</scope>
    <source>
        <strain evidence="8 9">NP11</strain>
    </source>
</reference>
<dbReference type="GeneID" id="27371926"/>
<feature type="transmembrane region" description="Helical" evidence="6">
    <location>
        <begin position="415"/>
        <end position="440"/>
    </location>
</feature>
<keyword evidence="4 6" id="KW-0472">Membrane</keyword>
<evidence type="ECO:0000256" key="5">
    <source>
        <dbReference type="SAM" id="MobiDB-lite"/>
    </source>
</evidence>
<dbReference type="AlphaFoldDB" id="M7WR57"/>
<evidence type="ECO:0000256" key="4">
    <source>
        <dbReference type="ARBA" id="ARBA00023136"/>
    </source>
</evidence>
<proteinExistence type="predicted"/>
<dbReference type="OrthoDB" id="3900342at2759"/>
<dbReference type="GO" id="GO:0015171">
    <property type="term" value="F:amino acid transmembrane transporter activity"/>
    <property type="evidence" value="ECO:0007669"/>
    <property type="project" value="TreeGrafter"/>
</dbReference>
<dbReference type="Proteomes" id="UP000016926">
    <property type="component" value="Unassembled WGS sequence"/>
</dbReference>
<feature type="transmembrane region" description="Helical" evidence="6">
    <location>
        <begin position="112"/>
        <end position="132"/>
    </location>
</feature>
<dbReference type="GO" id="GO:0016020">
    <property type="term" value="C:membrane"/>
    <property type="evidence" value="ECO:0007669"/>
    <property type="project" value="UniProtKB-SubCell"/>
</dbReference>
<evidence type="ECO:0000256" key="3">
    <source>
        <dbReference type="ARBA" id="ARBA00022989"/>
    </source>
</evidence>
<feature type="transmembrane region" description="Helical" evidence="6">
    <location>
        <begin position="296"/>
        <end position="316"/>
    </location>
</feature>
<keyword evidence="9" id="KW-1185">Reference proteome</keyword>
<accession>M7WR57</accession>
<feature type="domain" description="Amino acid permease/ SLC12A" evidence="7">
    <location>
        <begin position="81"/>
        <end position="518"/>
    </location>
</feature>
<feature type="compositionally biased region" description="Low complexity" evidence="5">
    <location>
        <begin position="28"/>
        <end position="47"/>
    </location>
</feature>